<feature type="transmembrane region" description="Helical" evidence="1">
    <location>
        <begin position="56"/>
        <end position="75"/>
    </location>
</feature>
<accession>A0AAN7BMT1</accession>
<dbReference type="EMBL" id="MU865353">
    <property type="protein sequence ID" value="KAK4226147.1"/>
    <property type="molecule type" value="Genomic_DNA"/>
</dbReference>
<protein>
    <submittedName>
        <fullName evidence="2">Uncharacterized protein</fullName>
    </submittedName>
</protein>
<proteinExistence type="predicted"/>
<dbReference type="AlphaFoldDB" id="A0AAN7BMT1"/>
<reference evidence="2" key="2">
    <citation type="submission" date="2023-05" db="EMBL/GenBank/DDBJ databases">
        <authorList>
            <consortium name="Lawrence Berkeley National Laboratory"/>
            <person name="Steindorff A."/>
            <person name="Hensen N."/>
            <person name="Bonometti L."/>
            <person name="Westerberg I."/>
            <person name="Brannstrom I.O."/>
            <person name="Guillou S."/>
            <person name="Cros-Aarteil S."/>
            <person name="Calhoun S."/>
            <person name="Haridas S."/>
            <person name="Kuo A."/>
            <person name="Mondo S."/>
            <person name="Pangilinan J."/>
            <person name="Riley R."/>
            <person name="Labutti K."/>
            <person name="Andreopoulos B."/>
            <person name="Lipzen A."/>
            <person name="Chen C."/>
            <person name="Yanf M."/>
            <person name="Daum C."/>
            <person name="Ng V."/>
            <person name="Clum A."/>
            <person name="Ohm R."/>
            <person name="Martin F."/>
            <person name="Silar P."/>
            <person name="Natvig D."/>
            <person name="Lalanne C."/>
            <person name="Gautier V."/>
            <person name="Ament-Velasquez S.L."/>
            <person name="Kruys A."/>
            <person name="Hutchinson M.I."/>
            <person name="Powell A.J."/>
            <person name="Barry K."/>
            <person name="Miller A.N."/>
            <person name="Grigoriev I.V."/>
            <person name="Debuchy R."/>
            <person name="Gladieux P."/>
            <person name="Thoren M.H."/>
            <person name="Johannesson H."/>
        </authorList>
    </citation>
    <scope>NUCLEOTIDE SEQUENCE</scope>
    <source>
        <strain evidence="2">CBS 990.96</strain>
    </source>
</reference>
<keyword evidence="3" id="KW-1185">Reference proteome</keyword>
<evidence type="ECO:0000313" key="3">
    <source>
        <dbReference type="Proteomes" id="UP001301958"/>
    </source>
</evidence>
<keyword evidence="1" id="KW-1133">Transmembrane helix</keyword>
<gene>
    <name evidence="2" type="ORF">QBC38DRAFT_481375</name>
</gene>
<evidence type="ECO:0000313" key="2">
    <source>
        <dbReference type="EMBL" id="KAK4226147.1"/>
    </source>
</evidence>
<reference evidence="2" key="1">
    <citation type="journal article" date="2023" name="Mol. Phylogenet. Evol.">
        <title>Genome-scale phylogeny and comparative genomics of the fungal order Sordariales.</title>
        <authorList>
            <person name="Hensen N."/>
            <person name="Bonometti L."/>
            <person name="Westerberg I."/>
            <person name="Brannstrom I.O."/>
            <person name="Guillou S."/>
            <person name="Cros-Aarteil S."/>
            <person name="Calhoun S."/>
            <person name="Haridas S."/>
            <person name="Kuo A."/>
            <person name="Mondo S."/>
            <person name="Pangilinan J."/>
            <person name="Riley R."/>
            <person name="LaButti K."/>
            <person name="Andreopoulos B."/>
            <person name="Lipzen A."/>
            <person name="Chen C."/>
            <person name="Yan M."/>
            <person name="Daum C."/>
            <person name="Ng V."/>
            <person name="Clum A."/>
            <person name="Steindorff A."/>
            <person name="Ohm R.A."/>
            <person name="Martin F."/>
            <person name="Silar P."/>
            <person name="Natvig D.O."/>
            <person name="Lalanne C."/>
            <person name="Gautier V."/>
            <person name="Ament-Velasquez S.L."/>
            <person name="Kruys A."/>
            <person name="Hutchinson M.I."/>
            <person name="Powell A.J."/>
            <person name="Barry K."/>
            <person name="Miller A.N."/>
            <person name="Grigoriev I.V."/>
            <person name="Debuchy R."/>
            <person name="Gladieux P."/>
            <person name="Hiltunen Thoren M."/>
            <person name="Johannesson H."/>
        </authorList>
    </citation>
    <scope>NUCLEOTIDE SEQUENCE</scope>
    <source>
        <strain evidence="2">CBS 990.96</strain>
    </source>
</reference>
<feature type="transmembrane region" description="Helical" evidence="1">
    <location>
        <begin position="7"/>
        <end position="25"/>
    </location>
</feature>
<comment type="caution">
    <text evidence="2">The sequence shown here is derived from an EMBL/GenBank/DDBJ whole genome shotgun (WGS) entry which is preliminary data.</text>
</comment>
<organism evidence="2 3">
    <name type="scientific">Podospora fimiseda</name>
    <dbReference type="NCBI Taxonomy" id="252190"/>
    <lineage>
        <taxon>Eukaryota</taxon>
        <taxon>Fungi</taxon>
        <taxon>Dikarya</taxon>
        <taxon>Ascomycota</taxon>
        <taxon>Pezizomycotina</taxon>
        <taxon>Sordariomycetes</taxon>
        <taxon>Sordariomycetidae</taxon>
        <taxon>Sordariales</taxon>
        <taxon>Podosporaceae</taxon>
        <taxon>Podospora</taxon>
    </lineage>
</organism>
<keyword evidence="1" id="KW-0812">Transmembrane</keyword>
<keyword evidence="1" id="KW-0472">Membrane</keyword>
<name>A0AAN7BMT1_9PEZI</name>
<sequence length="78" mass="9610">MDGYYYYWEYLFWSFFSLFFLVILLDLDSGFYSLSLAIWDLSFWLLKILRMLKKFIFYPAFISIASCAIYKWIMFSRA</sequence>
<evidence type="ECO:0000256" key="1">
    <source>
        <dbReference type="SAM" id="Phobius"/>
    </source>
</evidence>
<dbReference type="Proteomes" id="UP001301958">
    <property type="component" value="Unassembled WGS sequence"/>
</dbReference>